<evidence type="ECO:0000313" key="3">
    <source>
        <dbReference type="Proteomes" id="UP000538292"/>
    </source>
</evidence>
<keyword evidence="3" id="KW-1185">Reference proteome</keyword>
<evidence type="ECO:0000259" key="1">
    <source>
        <dbReference type="Pfam" id="PF00899"/>
    </source>
</evidence>
<dbReference type="InterPro" id="IPR000594">
    <property type="entry name" value="ThiF_NAD_FAD-bd"/>
</dbReference>
<dbReference type="PANTHER" id="PTHR43267:SF1">
    <property type="entry name" value="TRNA THREONYLCARBAMOYLADENOSINE DEHYDRATASE"/>
    <property type="match status" value="1"/>
</dbReference>
<dbReference type="AlphaFoldDB" id="A0A7W1XS93"/>
<dbReference type="PANTHER" id="PTHR43267">
    <property type="entry name" value="TRNA THREONYLCARBAMOYLADENOSINE DEHYDRATASE"/>
    <property type="match status" value="1"/>
</dbReference>
<protein>
    <submittedName>
        <fullName evidence="2">ThiF family adenylyltransferase</fullName>
    </submittedName>
</protein>
<gene>
    <name evidence="2" type="ORF">H2C83_07305</name>
</gene>
<dbReference type="SUPFAM" id="SSF69572">
    <property type="entry name" value="Activating enzymes of the ubiquitin-like proteins"/>
    <property type="match status" value="1"/>
</dbReference>
<dbReference type="GO" id="GO:0016779">
    <property type="term" value="F:nucleotidyltransferase activity"/>
    <property type="evidence" value="ECO:0007669"/>
    <property type="project" value="UniProtKB-KW"/>
</dbReference>
<evidence type="ECO:0000313" key="2">
    <source>
        <dbReference type="EMBL" id="MBA4602125.1"/>
    </source>
</evidence>
<proteinExistence type="predicted"/>
<dbReference type="EMBL" id="JACEOL010000025">
    <property type="protein sequence ID" value="MBA4602125.1"/>
    <property type="molecule type" value="Genomic_DNA"/>
</dbReference>
<dbReference type="RefSeq" id="WP_181739324.1">
    <property type="nucleotide sequence ID" value="NZ_JACEOL010000025.1"/>
</dbReference>
<dbReference type="GO" id="GO:0008641">
    <property type="term" value="F:ubiquitin-like modifier activating enzyme activity"/>
    <property type="evidence" value="ECO:0007669"/>
    <property type="project" value="InterPro"/>
</dbReference>
<dbReference type="Proteomes" id="UP000538292">
    <property type="component" value="Unassembled WGS sequence"/>
</dbReference>
<dbReference type="Pfam" id="PF00899">
    <property type="entry name" value="ThiF"/>
    <property type="match status" value="1"/>
</dbReference>
<dbReference type="GO" id="GO:0061504">
    <property type="term" value="P:cyclic threonylcarbamoyladenosine biosynthetic process"/>
    <property type="evidence" value="ECO:0007669"/>
    <property type="project" value="TreeGrafter"/>
</dbReference>
<reference evidence="2 3" key="1">
    <citation type="submission" date="2020-07" db="EMBL/GenBank/DDBJ databases">
        <title>Thermoactinomyces phylogeny.</title>
        <authorList>
            <person name="Dunlap C."/>
        </authorList>
    </citation>
    <scope>NUCLEOTIDE SEQUENCE [LARGE SCALE GENOMIC DNA]</scope>
    <source>
        <strain evidence="2 3">AMNI-1</strain>
    </source>
</reference>
<dbReference type="Gene3D" id="3.40.50.720">
    <property type="entry name" value="NAD(P)-binding Rossmann-like Domain"/>
    <property type="match status" value="1"/>
</dbReference>
<comment type="caution">
    <text evidence="2">The sequence shown here is derived from an EMBL/GenBank/DDBJ whole genome shotgun (WGS) entry which is preliminary data.</text>
</comment>
<keyword evidence="2" id="KW-0548">Nucleotidyltransferase</keyword>
<keyword evidence="2" id="KW-0808">Transferase</keyword>
<feature type="domain" description="THIF-type NAD/FAD binding fold" evidence="1">
    <location>
        <begin position="14"/>
        <end position="250"/>
    </location>
</feature>
<dbReference type="GO" id="GO:0061503">
    <property type="term" value="F:tRNA threonylcarbamoyladenosine dehydratase"/>
    <property type="evidence" value="ECO:0007669"/>
    <property type="project" value="TreeGrafter"/>
</dbReference>
<accession>A0A7W1XS93</accession>
<dbReference type="InterPro" id="IPR035985">
    <property type="entry name" value="Ubiquitin-activating_enz"/>
</dbReference>
<organism evidence="2 3">
    <name type="scientific">Thermoactinomyces mirandus</name>
    <dbReference type="NCBI Taxonomy" id="2756294"/>
    <lineage>
        <taxon>Bacteria</taxon>
        <taxon>Bacillati</taxon>
        <taxon>Bacillota</taxon>
        <taxon>Bacilli</taxon>
        <taxon>Bacillales</taxon>
        <taxon>Thermoactinomycetaceae</taxon>
        <taxon>Thermoactinomyces</taxon>
    </lineage>
</organism>
<dbReference type="InterPro" id="IPR045886">
    <property type="entry name" value="ThiF/MoeB/HesA"/>
</dbReference>
<sequence>MANSENHYRYEEIFSRNIGVISREEQDRLKRGRVTVVGAGGVGGIALIQLARMGVGQIHVIEKDVFEASNLNRQMLSFVSRLNKSKAEAAQETLKDINPEIEVRITKQFITEENAKELLKDTDVIIDATDHLVARVIIHRAAAKIGIPSIWIAVTPPFRGGVMSFTPASSPYEIVLRHPSYKQPLTDEMKEKINALKDRRALHSVQHGADAKWAGAYVNRTSPWAVIAPVANIVGLLASFEAFKFIIQREGLKPVIGPDLIRVNLASRLMVEVQTPAEGSWDNTLL</sequence>
<name>A0A7W1XS93_9BACL</name>